<dbReference type="InterPro" id="IPR000771">
    <property type="entry name" value="FBA_II"/>
</dbReference>
<evidence type="ECO:0000313" key="2">
    <source>
        <dbReference type="Proteomes" id="UP000567293"/>
    </source>
</evidence>
<proteinExistence type="predicted"/>
<dbReference type="GO" id="GO:0016832">
    <property type="term" value="F:aldehyde-lyase activity"/>
    <property type="evidence" value="ECO:0007669"/>
    <property type="project" value="InterPro"/>
</dbReference>
<dbReference type="InterPro" id="IPR013785">
    <property type="entry name" value="Aldolase_TIM"/>
</dbReference>
<comment type="caution">
    <text evidence="1">The sequence shown here is derived from an EMBL/GenBank/DDBJ whole genome shotgun (WGS) entry which is preliminary data.</text>
</comment>
<feature type="non-terminal residue" evidence="1">
    <location>
        <position position="53"/>
    </location>
</feature>
<organism evidence="1 2">
    <name type="scientific">Candidatus Acidiferrum panamense</name>
    <dbReference type="NCBI Taxonomy" id="2741543"/>
    <lineage>
        <taxon>Bacteria</taxon>
        <taxon>Pseudomonadati</taxon>
        <taxon>Acidobacteriota</taxon>
        <taxon>Terriglobia</taxon>
        <taxon>Candidatus Acidiferrales</taxon>
        <taxon>Candidatus Acidiferrum</taxon>
    </lineage>
</organism>
<dbReference type="AlphaFoldDB" id="A0A7V8NT70"/>
<protein>
    <submittedName>
        <fullName evidence="1">Class II fructose-bisphosphate aldolase</fullName>
    </submittedName>
</protein>
<dbReference type="GO" id="GO:0008270">
    <property type="term" value="F:zinc ion binding"/>
    <property type="evidence" value="ECO:0007669"/>
    <property type="project" value="InterPro"/>
</dbReference>
<dbReference type="Gene3D" id="3.20.20.70">
    <property type="entry name" value="Aldolase class I"/>
    <property type="match status" value="1"/>
</dbReference>
<accession>A0A7V8NT70</accession>
<evidence type="ECO:0000313" key="1">
    <source>
        <dbReference type="EMBL" id="MBA0087008.1"/>
    </source>
</evidence>
<keyword evidence="2" id="KW-1185">Reference proteome</keyword>
<name>A0A7V8NT70_9BACT</name>
<reference evidence="1" key="1">
    <citation type="submission" date="2020-06" db="EMBL/GenBank/DDBJ databases">
        <title>Legume-microbial interactions unlock mineral nutrients during tropical forest succession.</title>
        <authorList>
            <person name="Epihov D.Z."/>
        </authorList>
    </citation>
    <scope>NUCLEOTIDE SEQUENCE [LARGE SCALE GENOMIC DNA]</scope>
    <source>
        <strain evidence="1">Pan2503</strain>
    </source>
</reference>
<dbReference type="EMBL" id="JACDQQ010001782">
    <property type="protein sequence ID" value="MBA0087008.1"/>
    <property type="molecule type" value="Genomic_DNA"/>
</dbReference>
<sequence>MRVLREVLQEAGRRRVAVGHFNFSELVVLKAAAEAAGELGVPVVMGVSESERE</sequence>
<gene>
    <name evidence="1" type="ORF">HRJ53_18655</name>
</gene>
<dbReference type="SUPFAM" id="SSF51569">
    <property type="entry name" value="Aldolase"/>
    <property type="match status" value="1"/>
</dbReference>
<dbReference type="Pfam" id="PF01116">
    <property type="entry name" value="F_bP_aldolase"/>
    <property type="match status" value="1"/>
</dbReference>
<dbReference type="Proteomes" id="UP000567293">
    <property type="component" value="Unassembled WGS sequence"/>
</dbReference>
<dbReference type="GO" id="GO:0005975">
    <property type="term" value="P:carbohydrate metabolic process"/>
    <property type="evidence" value="ECO:0007669"/>
    <property type="project" value="InterPro"/>
</dbReference>